<dbReference type="EC" id="3.5.1.28" evidence="2"/>
<gene>
    <name evidence="6" type="ORF">BCL67_10955</name>
</gene>
<sequence>MALSKAVTRRVQLSPNYTTANRSLASIRAILIHWWNVPSAGATHGGVVSWFMNKDSKVSAHYVCSANLVTQQVREKDIAWHAGPANRDSIGLELSPYCTAGDYQTAAELIADIWKRAGRIITLEPHRAHMATACPGDWDLGRLHRMALAIYRTPVVTTPVIPPPPVLPPAVIIPEKEKPMSLTTQNVQQIADAVLNDRRHDLNGNANTQSFKIANTNNQVNFLRAEVAGLRGALTGLVDVLEKDHVGLKAHVSDEIDRAVAEITDVVEEA</sequence>
<dbReference type="RefSeq" id="WP_181255949.1">
    <property type="nucleotide sequence ID" value="NZ_PVTY01000009.1"/>
</dbReference>
<dbReference type="CDD" id="cd06583">
    <property type="entry name" value="PGRP"/>
    <property type="match status" value="1"/>
</dbReference>
<dbReference type="InterPro" id="IPR051206">
    <property type="entry name" value="NAMLAA_amidase_2"/>
</dbReference>
<evidence type="ECO:0000256" key="2">
    <source>
        <dbReference type="ARBA" id="ARBA00011901"/>
    </source>
</evidence>
<dbReference type="Proteomes" id="UP000238217">
    <property type="component" value="Unassembled WGS sequence"/>
</dbReference>
<evidence type="ECO:0000256" key="1">
    <source>
        <dbReference type="ARBA" id="ARBA00001561"/>
    </source>
</evidence>
<dbReference type="AlphaFoldDB" id="A0A2T0YIV3"/>
<keyword evidence="3" id="KW-0378">Hydrolase</keyword>
<dbReference type="InterPro" id="IPR002502">
    <property type="entry name" value="Amidase_domain"/>
</dbReference>
<evidence type="ECO:0000256" key="3">
    <source>
        <dbReference type="ARBA" id="ARBA00022801"/>
    </source>
</evidence>
<name>A0A2T0YIV3_9MICC</name>
<evidence type="ECO:0000256" key="4">
    <source>
        <dbReference type="ARBA" id="ARBA00023316"/>
    </source>
</evidence>
<dbReference type="EMBL" id="PVTY01000009">
    <property type="protein sequence ID" value="PRZ15134.1"/>
    <property type="molecule type" value="Genomic_DNA"/>
</dbReference>
<keyword evidence="7" id="KW-1185">Reference proteome</keyword>
<dbReference type="SMART" id="SM00644">
    <property type="entry name" value="Ami_2"/>
    <property type="match status" value="1"/>
</dbReference>
<proteinExistence type="predicted"/>
<dbReference type="SUPFAM" id="SSF55846">
    <property type="entry name" value="N-acetylmuramoyl-L-alanine amidase-like"/>
    <property type="match status" value="1"/>
</dbReference>
<dbReference type="Gene3D" id="3.40.80.10">
    <property type="entry name" value="Peptidoglycan recognition protein-like"/>
    <property type="match status" value="1"/>
</dbReference>
<dbReference type="GO" id="GO:0008745">
    <property type="term" value="F:N-acetylmuramoyl-L-alanine amidase activity"/>
    <property type="evidence" value="ECO:0007669"/>
    <property type="project" value="UniProtKB-EC"/>
</dbReference>
<comment type="caution">
    <text evidence="6">The sequence shown here is derived from an EMBL/GenBank/DDBJ whole genome shotgun (WGS) entry which is preliminary data.</text>
</comment>
<protein>
    <recommendedName>
        <fullName evidence="2">N-acetylmuramoyl-L-alanine amidase</fullName>
        <ecNumber evidence="2">3.5.1.28</ecNumber>
    </recommendedName>
</protein>
<evidence type="ECO:0000313" key="6">
    <source>
        <dbReference type="EMBL" id="PRZ15134.1"/>
    </source>
</evidence>
<dbReference type="GO" id="GO:0071555">
    <property type="term" value="P:cell wall organization"/>
    <property type="evidence" value="ECO:0007669"/>
    <property type="project" value="UniProtKB-KW"/>
</dbReference>
<dbReference type="PANTHER" id="PTHR30417:SF1">
    <property type="entry name" value="N-ACETYLMURAMOYL-L-ALANINE AMIDASE AMID"/>
    <property type="match status" value="1"/>
</dbReference>
<dbReference type="Pfam" id="PF01510">
    <property type="entry name" value="Amidase_2"/>
    <property type="match status" value="1"/>
</dbReference>
<dbReference type="PANTHER" id="PTHR30417">
    <property type="entry name" value="N-ACETYLMURAMOYL-L-ALANINE AMIDASE AMID"/>
    <property type="match status" value="1"/>
</dbReference>
<comment type="catalytic activity">
    <reaction evidence="1">
        <text>Hydrolyzes the link between N-acetylmuramoyl residues and L-amino acid residues in certain cell-wall glycopeptides.</text>
        <dbReference type="EC" id="3.5.1.28"/>
    </reaction>
</comment>
<evidence type="ECO:0000313" key="7">
    <source>
        <dbReference type="Proteomes" id="UP000238217"/>
    </source>
</evidence>
<accession>A0A2T0YIV3</accession>
<dbReference type="GO" id="GO:0009254">
    <property type="term" value="P:peptidoglycan turnover"/>
    <property type="evidence" value="ECO:0007669"/>
    <property type="project" value="TreeGrafter"/>
</dbReference>
<organism evidence="6 7">
    <name type="scientific">Nesterenkonia sandarakina</name>
    <dbReference type="NCBI Taxonomy" id="272918"/>
    <lineage>
        <taxon>Bacteria</taxon>
        <taxon>Bacillati</taxon>
        <taxon>Actinomycetota</taxon>
        <taxon>Actinomycetes</taxon>
        <taxon>Micrococcales</taxon>
        <taxon>Micrococcaceae</taxon>
        <taxon>Nesterenkonia</taxon>
    </lineage>
</organism>
<dbReference type="GO" id="GO:0009253">
    <property type="term" value="P:peptidoglycan catabolic process"/>
    <property type="evidence" value="ECO:0007669"/>
    <property type="project" value="InterPro"/>
</dbReference>
<dbReference type="InterPro" id="IPR036505">
    <property type="entry name" value="Amidase/PGRP_sf"/>
</dbReference>
<reference evidence="6 7" key="1">
    <citation type="submission" date="2018-03" db="EMBL/GenBank/DDBJ databases">
        <title>Comparative analysis of microorganisms from saline springs in Andes Mountain Range, Colombia.</title>
        <authorList>
            <person name="Rubin E."/>
        </authorList>
    </citation>
    <scope>NUCLEOTIDE SEQUENCE [LARGE SCALE GENOMIC DNA]</scope>
    <source>
        <strain evidence="6 7">CG 35</strain>
    </source>
</reference>
<keyword evidence="4" id="KW-0961">Cell wall biogenesis/degradation</keyword>
<feature type="domain" description="N-acetylmuramoyl-L-alanine amidase" evidence="5">
    <location>
        <begin position="17"/>
        <end position="136"/>
    </location>
</feature>
<evidence type="ECO:0000259" key="5">
    <source>
        <dbReference type="SMART" id="SM00644"/>
    </source>
</evidence>